<feature type="region of interest" description="Disordered" evidence="1">
    <location>
        <begin position="1"/>
        <end position="40"/>
    </location>
</feature>
<gene>
    <name evidence="2" type="ORF">XENORESO_012591</name>
</gene>
<reference evidence="2 3" key="1">
    <citation type="submission" date="2021-06" db="EMBL/GenBank/DDBJ databases">
        <authorList>
            <person name="Palmer J.M."/>
        </authorList>
    </citation>
    <scope>NUCLEOTIDE SEQUENCE [LARGE SCALE GENOMIC DNA]</scope>
    <source>
        <strain evidence="2 3">XR_2019</strain>
        <tissue evidence="2">Muscle</tissue>
    </source>
</reference>
<evidence type="ECO:0000313" key="2">
    <source>
        <dbReference type="EMBL" id="MEQ2266616.1"/>
    </source>
</evidence>
<protein>
    <submittedName>
        <fullName evidence="2">Uncharacterized protein</fullName>
    </submittedName>
</protein>
<evidence type="ECO:0000313" key="3">
    <source>
        <dbReference type="Proteomes" id="UP001444071"/>
    </source>
</evidence>
<name>A0ABV0WD04_9TELE</name>
<evidence type="ECO:0000256" key="1">
    <source>
        <dbReference type="SAM" id="MobiDB-lite"/>
    </source>
</evidence>
<comment type="caution">
    <text evidence="2">The sequence shown here is derived from an EMBL/GenBank/DDBJ whole genome shotgun (WGS) entry which is preliminary data.</text>
</comment>
<dbReference type="Proteomes" id="UP001444071">
    <property type="component" value="Unassembled WGS sequence"/>
</dbReference>
<proteinExistence type="predicted"/>
<keyword evidence="3" id="KW-1185">Reference proteome</keyword>
<organism evidence="2 3">
    <name type="scientific">Xenotaenia resolanae</name>
    <dbReference type="NCBI Taxonomy" id="208358"/>
    <lineage>
        <taxon>Eukaryota</taxon>
        <taxon>Metazoa</taxon>
        <taxon>Chordata</taxon>
        <taxon>Craniata</taxon>
        <taxon>Vertebrata</taxon>
        <taxon>Euteleostomi</taxon>
        <taxon>Actinopterygii</taxon>
        <taxon>Neopterygii</taxon>
        <taxon>Teleostei</taxon>
        <taxon>Neoteleostei</taxon>
        <taxon>Acanthomorphata</taxon>
        <taxon>Ovalentaria</taxon>
        <taxon>Atherinomorphae</taxon>
        <taxon>Cyprinodontiformes</taxon>
        <taxon>Goodeidae</taxon>
        <taxon>Xenotaenia</taxon>
    </lineage>
</organism>
<sequence>GQEKRASKKQGGILKKRGLHGKKFVRPSETGLGGEKKKQWPPQCCLSQSFLCGVLLLATAGSTLMLTQTGQKERPSAVYSTVVSIVHKRGQRESSSCWAFGACQHASQSSGRR</sequence>
<accession>A0ABV0WD04</accession>
<dbReference type="EMBL" id="JAHRIM010040430">
    <property type="protein sequence ID" value="MEQ2266616.1"/>
    <property type="molecule type" value="Genomic_DNA"/>
</dbReference>
<feature type="compositionally biased region" description="Basic residues" evidence="1">
    <location>
        <begin position="14"/>
        <end position="25"/>
    </location>
</feature>
<feature type="non-terminal residue" evidence="2">
    <location>
        <position position="1"/>
    </location>
</feature>